<keyword evidence="1" id="KW-0805">Transcription regulation</keyword>
<dbReference type="Gene3D" id="1.10.357.10">
    <property type="entry name" value="Tetracycline Repressor, domain 2"/>
    <property type="match status" value="1"/>
</dbReference>
<dbReference type="PANTHER" id="PTHR30055">
    <property type="entry name" value="HTH-TYPE TRANSCRIPTIONAL REGULATOR RUTR"/>
    <property type="match status" value="1"/>
</dbReference>
<dbReference type="STRING" id="134849.SAMN05443668_103201"/>
<evidence type="ECO:0000256" key="2">
    <source>
        <dbReference type="ARBA" id="ARBA00023125"/>
    </source>
</evidence>
<dbReference type="InterPro" id="IPR050109">
    <property type="entry name" value="HTH-type_TetR-like_transc_reg"/>
</dbReference>
<dbReference type="PANTHER" id="PTHR30055:SF238">
    <property type="entry name" value="MYCOFACTOCIN BIOSYNTHESIS TRANSCRIPTIONAL REGULATOR MFTR-RELATED"/>
    <property type="match status" value="1"/>
</dbReference>
<sequence length="202" mass="21837">MTHEAGSGGLGLRERKKQATREAIGNAALRLALEHGPQNVRVDDIVAAAGVSPRTFNNYFSSREEAIWAPRVDQIVRLASALRDRPTDEPVDVALRAVLLEQAVVTERDKDLIRRIAAVPALRAEYLRGITQVEEAFSEFVAQRTGAAAHDLGPRLIAGAYAVALRVASGYWLTAEGDPALLPILAEALDRVAPVARGLDRC</sequence>
<keyword evidence="3" id="KW-0804">Transcription</keyword>
<dbReference type="EMBL" id="FRCS01000003">
    <property type="protein sequence ID" value="SHN14596.1"/>
    <property type="molecule type" value="Genomic_DNA"/>
</dbReference>
<evidence type="ECO:0000259" key="5">
    <source>
        <dbReference type="PROSITE" id="PS50977"/>
    </source>
</evidence>
<dbReference type="PROSITE" id="PS50977">
    <property type="entry name" value="HTH_TETR_2"/>
    <property type="match status" value="1"/>
</dbReference>
<feature type="DNA-binding region" description="H-T-H motif" evidence="4">
    <location>
        <begin position="41"/>
        <end position="60"/>
    </location>
</feature>
<keyword evidence="2 4" id="KW-0238">DNA-binding</keyword>
<evidence type="ECO:0000256" key="1">
    <source>
        <dbReference type="ARBA" id="ARBA00023015"/>
    </source>
</evidence>
<dbReference type="InterPro" id="IPR001647">
    <property type="entry name" value="HTH_TetR"/>
</dbReference>
<evidence type="ECO:0000313" key="6">
    <source>
        <dbReference type="EMBL" id="SHN14596.1"/>
    </source>
</evidence>
<feature type="domain" description="HTH tetR-type" evidence="5">
    <location>
        <begin position="18"/>
        <end position="78"/>
    </location>
</feature>
<organism evidence="6 7">
    <name type="scientific">Cryptosporangium aurantiacum</name>
    <dbReference type="NCBI Taxonomy" id="134849"/>
    <lineage>
        <taxon>Bacteria</taxon>
        <taxon>Bacillati</taxon>
        <taxon>Actinomycetota</taxon>
        <taxon>Actinomycetes</taxon>
        <taxon>Cryptosporangiales</taxon>
        <taxon>Cryptosporangiaceae</taxon>
        <taxon>Cryptosporangium</taxon>
    </lineage>
</organism>
<reference evidence="6 7" key="1">
    <citation type="submission" date="2016-11" db="EMBL/GenBank/DDBJ databases">
        <authorList>
            <person name="Jaros S."/>
            <person name="Januszkiewicz K."/>
            <person name="Wedrychowicz H."/>
        </authorList>
    </citation>
    <scope>NUCLEOTIDE SEQUENCE [LARGE SCALE GENOMIC DNA]</scope>
    <source>
        <strain evidence="6 7">DSM 46144</strain>
    </source>
</reference>
<keyword evidence="7" id="KW-1185">Reference proteome</keyword>
<dbReference type="Proteomes" id="UP000184440">
    <property type="component" value="Unassembled WGS sequence"/>
</dbReference>
<dbReference type="Gene3D" id="1.10.10.60">
    <property type="entry name" value="Homeodomain-like"/>
    <property type="match status" value="1"/>
</dbReference>
<dbReference type="InterPro" id="IPR041347">
    <property type="entry name" value="MftR_C"/>
</dbReference>
<evidence type="ECO:0000313" key="7">
    <source>
        <dbReference type="Proteomes" id="UP000184440"/>
    </source>
</evidence>
<dbReference type="OrthoDB" id="8688418at2"/>
<evidence type="ECO:0000256" key="4">
    <source>
        <dbReference type="PROSITE-ProRule" id="PRU00335"/>
    </source>
</evidence>
<dbReference type="GO" id="GO:0000976">
    <property type="term" value="F:transcription cis-regulatory region binding"/>
    <property type="evidence" value="ECO:0007669"/>
    <property type="project" value="TreeGrafter"/>
</dbReference>
<dbReference type="GO" id="GO:0003700">
    <property type="term" value="F:DNA-binding transcription factor activity"/>
    <property type="evidence" value="ECO:0007669"/>
    <property type="project" value="TreeGrafter"/>
</dbReference>
<dbReference type="Pfam" id="PF00440">
    <property type="entry name" value="TetR_N"/>
    <property type="match status" value="1"/>
</dbReference>
<dbReference type="SUPFAM" id="SSF46689">
    <property type="entry name" value="Homeodomain-like"/>
    <property type="match status" value="1"/>
</dbReference>
<proteinExistence type="predicted"/>
<dbReference type="RefSeq" id="WP_073255816.1">
    <property type="nucleotide sequence ID" value="NZ_FRCS01000003.1"/>
</dbReference>
<protein>
    <submittedName>
        <fullName evidence="6">Transcriptional regulator, TetR family</fullName>
    </submittedName>
</protein>
<evidence type="ECO:0000256" key="3">
    <source>
        <dbReference type="ARBA" id="ARBA00023163"/>
    </source>
</evidence>
<name>A0A1M7PCF1_9ACTN</name>
<dbReference type="AlphaFoldDB" id="A0A1M7PCF1"/>
<gene>
    <name evidence="6" type="ORF">SAMN05443668_103201</name>
</gene>
<dbReference type="Pfam" id="PF17754">
    <property type="entry name" value="TetR_C_14"/>
    <property type="match status" value="1"/>
</dbReference>
<dbReference type="InterPro" id="IPR009057">
    <property type="entry name" value="Homeodomain-like_sf"/>
</dbReference>
<accession>A0A1M7PCF1</accession>